<dbReference type="Proteomes" id="UP001139263">
    <property type="component" value="Unassembled WGS sequence"/>
</dbReference>
<reference evidence="11" key="1">
    <citation type="submission" date="2022-03" db="EMBL/GenBank/DDBJ databases">
        <title>Draft Genome Sequence of Firmicute Strain S0AB, a Heterotrophic Iron/Sulfur-Oxidizing Extreme Acidophile.</title>
        <authorList>
            <person name="Vergara E."/>
            <person name="Pakostova E."/>
            <person name="Johnson D.B."/>
            <person name="Holmes D.S."/>
        </authorList>
    </citation>
    <scope>NUCLEOTIDE SEQUENCE</scope>
    <source>
        <strain evidence="11">S0AB</strain>
    </source>
</reference>
<dbReference type="AlphaFoldDB" id="A0A9X2AD17"/>
<dbReference type="PANTHER" id="PTHR43722:SF1">
    <property type="entry name" value="PROLINE IMINOPEPTIDASE"/>
    <property type="match status" value="1"/>
</dbReference>
<evidence type="ECO:0000256" key="3">
    <source>
        <dbReference type="ARBA" id="ARBA00010088"/>
    </source>
</evidence>
<dbReference type="InterPro" id="IPR005944">
    <property type="entry name" value="Pro_iminopeptidase"/>
</dbReference>
<comment type="catalytic activity">
    <reaction evidence="1">
        <text>Release of N-terminal proline from a peptide.</text>
        <dbReference type="EC" id="3.4.11.5"/>
    </reaction>
</comment>
<evidence type="ECO:0000256" key="8">
    <source>
        <dbReference type="ARBA" id="ARBA00022801"/>
    </source>
</evidence>
<comment type="similarity">
    <text evidence="3">Belongs to the peptidase S33 family.</text>
</comment>
<evidence type="ECO:0000259" key="10">
    <source>
        <dbReference type="Pfam" id="PF00561"/>
    </source>
</evidence>
<proteinExistence type="inferred from homology"/>
<keyword evidence="5 11" id="KW-0031">Aminopeptidase</keyword>
<evidence type="ECO:0000313" key="11">
    <source>
        <dbReference type="EMBL" id="MCI0184374.1"/>
    </source>
</evidence>
<sequence>MAEEIQWTSHIEEFDGGRLAYFTAGLGEPVVFVSGGPGDSHAYLRPVAAEFVTDYCCVLYDQRGTGQSVHDLSAQTLNVDALVRDLDHVRELLGAPRLRLVGHSWGATLALLYAIRHPDCVSHLALIGMGPLSDEAAGVASANLIRPLTENERREFTTLGHARREAMAQGDTKRAWDLHTQAMVYRARGWFYDADAAARFVSEYAASEDPTNFTVHQLVNASVQTVEWTSSMALCSPTFGTLVLYGRQDFEPIEQAFQLQSQWPHVSVRLINRAFHLP</sequence>
<dbReference type="GO" id="GO:0004177">
    <property type="term" value="F:aminopeptidase activity"/>
    <property type="evidence" value="ECO:0007669"/>
    <property type="project" value="UniProtKB-KW"/>
</dbReference>
<keyword evidence="8 11" id="KW-0378">Hydrolase</keyword>
<evidence type="ECO:0000256" key="7">
    <source>
        <dbReference type="ARBA" id="ARBA00022670"/>
    </source>
</evidence>
<dbReference type="SUPFAM" id="SSF53474">
    <property type="entry name" value="alpha/beta-Hydrolases"/>
    <property type="match status" value="1"/>
</dbReference>
<evidence type="ECO:0000313" key="12">
    <source>
        <dbReference type="Proteomes" id="UP001139263"/>
    </source>
</evidence>
<gene>
    <name evidence="11" type="primary">pip</name>
    <name evidence="11" type="ORF">MM817_02671</name>
</gene>
<keyword evidence="6" id="KW-0963">Cytoplasm</keyword>
<dbReference type="Pfam" id="PF00561">
    <property type="entry name" value="Abhydrolase_1"/>
    <property type="match status" value="1"/>
</dbReference>
<evidence type="ECO:0000256" key="1">
    <source>
        <dbReference type="ARBA" id="ARBA00001585"/>
    </source>
</evidence>
<dbReference type="Gene3D" id="3.40.50.1820">
    <property type="entry name" value="alpha/beta hydrolase"/>
    <property type="match status" value="1"/>
</dbReference>
<keyword evidence="7" id="KW-0645">Protease</keyword>
<dbReference type="GO" id="GO:0005737">
    <property type="term" value="C:cytoplasm"/>
    <property type="evidence" value="ECO:0007669"/>
    <property type="project" value="UniProtKB-SubCell"/>
</dbReference>
<dbReference type="InterPro" id="IPR002410">
    <property type="entry name" value="Peptidase_S33"/>
</dbReference>
<dbReference type="InterPro" id="IPR000073">
    <property type="entry name" value="AB_hydrolase_1"/>
</dbReference>
<name>A0A9X2AD17_9BACL</name>
<evidence type="ECO:0000256" key="9">
    <source>
        <dbReference type="ARBA" id="ARBA00029605"/>
    </source>
</evidence>
<accession>A0A9X2AD17</accession>
<dbReference type="GO" id="GO:0006508">
    <property type="term" value="P:proteolysis"/>
    <property type="evidence" value="ECO:0007669"/>
    <property type="project" value="UniProtKB-KW"/>
</dbReference>
<organism evidence="11 12">
    <name type="scientific">Sulfoacidibacillus ferrooxidans</name>
    <dbReference type="NCBI Taxonomy" id="2005001"/>
    <lineage>
        <taxon>Bacteria</taxon>
        <taxon>Bacillati</taxon>
        <taxon>Bacillota</taxon>
        <taxon>Bacilli</taxon>
        <taxon>Bacillales</taxon>
        <taxon>Alicyclobacillaceae</taxon>
        <taxon>Sulfoacidibacillus</taxon>
    </lineage>
</organism>
<dbReference type="EC" id="3.4.11.5" evidence="4"/>
<evidence type="ECO:0000256" key="6">
    <source>
        <dbReference type="ARBA" id="ARBA00022490"/>
    </source>
</evidence>
<evidence type="ECO:0000256" key="4">
    <source>
        <dbReference type="ARBA" id="ARBA00012568"/>
    </source>
</evidence>
<dbReference type="PANTHER" id="PTHR43722">
    <property type="entry name" value="PROLINE IMINOPEPTIDASE"/>
    <property type="match status" value="1"/>
</dbReference>
<comment type="caution">
    <text evidence="11">The sequence shown here is derived from an EMBL/GenBank/DDBJ whole genome shotgun (WGS) entry which is preliminary data.</text>
</comment>
<evidence type="ECO:0000256" key="2">
    <source>
        <dbReference type="ARBA" id="ARBA00004496"/>
    </source>
</evidence>
<comment type="subcellular location">
    <subcellularLocation>
        <location evidence="2">Cytoplasm</location>
    </subcellularLocation>
</comment>
<dbReference type="InterPro" id="IPR029058">
    <property type="entry name" value="AB_hydrolase_fold"/>
</dbReference>
<feature type="domain" description="AB hydrolase-1" evidence="10">
    <location>
        <begin position="29"/>
        <end position="277"/>
    </location>
</feature>
<protein>
    <recommendedName>
        <fullName evidence="4">prolyl aminopeptidase</fullName>
        <ecNumber evidence="4">3.4.11.5</ecNumber>
    </recommendedName>
    <alternativeName>
        <fullName evidence="9">Prolyl aminopeptidase</fullName>
    </alternativeName>
</protein>
<evidence type="ECO:0000256" key="5">
    <source>
        <dbReference type="ARBA" id="ARBA00022438"/>
    </source>
</evidence>
<keyword evidence="12" id="KW-1185">Reference proteome</keyword>
<dbReference type="PRINTS" id="PR00111">
    <property type="entry name" value="ABHYDROLASE"/>
</dbReference>
<dbReference type="PRINTS" id="PR00793">
    <property type="entry name" value="PROAMNOPTASE"/>
</dbReference>
<dbReference type="RefSeq" id="WP_241716002.1">
    <property type="nucleotide sequence ID" value="NZ_JALBUF010000013.1"/>
</dbReference>
<dbReference type="EMBL" id="JALBUF010000013">
    <property type="protein sequence ID" value="MCI0184374.1"/>
    <property type="molecule type" value="Genomic_DNA"/>
</dbReference>